<feature type="site" description="Interaction with substrate tRNA" evidence="10">
    <location>
        <position position="170"/>
    </location>
</feature>
<evidence type="ECO:0000256" key="2">
    <source>
        <dbReference type="ARBA" id="ARBA00003213"/>
    </source>
</evidence>
<comment type="caution">
    <text evidence="10">Lacks conserved residue(s) required for the propagation of feature annotation.</text>
</comment>
<accession>A0A2H0WQX1</accession>
<comment type="cofactor">
    <cofactor evidence="1 10">
        <name>Mg(2+)</name>
        <dbReference type="ChEBI" id="CHEBI:18420"/>
    </cofactor>
</comment>
<dbReference type="GO" id="GO:0052381">
    <property type="term" value="F:tRNA dimethylallyltransferase activity"/>
    <property type="evidence" value="ECO:0007669"/>
    <property type="project" value="UniProtKB-UniRule"/>
</dbReference>
<dbReference type="SUPFAM" id="SSF52540">
    <property type="entry name" value="P-loop containing nucleoside triphosphate hydrolases"/>
    <property type="match status" value="2"/>
</dbReference>
<dbReference type="AlphaFoldDB" id="A0A2H0WQX1"/>
<comment type="catalytic activity">
    <reaction evidence="9 10">
        <text>adenosine(37) in tRNA + dimethylallyl diphosphate = N(6)-dimethylallyladenosine(37) in tRNA + diphosphate</text>
        <dbReference type="Rhea" id="RHEA:26482"/>
        <dbReference type="Rhea" id="RHEA-COMP:10162"/>
        <dbReference type="Rhea" id="RHEA-COMP:10375"/>
        <dbReference type="ChEBI" id="CHEBI:33019"/>
        <dbReference type="ChEBI" id="CHEBI:57623"/>
        <dbReference type="ChEBI" id="CHEBI:74411"/>
        <dbReference type="ChEBI" id="CHEBI:74415"/>
        <dbReference type="EC" id="2.5.1.75"/>
    </reaction>
</comment>
<feature type="site" description="Interaction with substrate tRNA" evidence="10">
    <location>
        <position position="147"/>
    </location>
</feature>
<keyword evidence="5 10" id="KW-0819">tRNA processing</keyword>
<evidence type="ECO:0000256" key="6">
    <source>
        <dbReference type="ARBA" id="ARBA00022741"/>
    </source>
</evidence>
<gene>
    <name evidence="10" type="primary">miaA</name>
    <name evidence="11" type="ORF">COT63_02170</name>
</gene>
<proteinExistence type="inferred from homology"/>
<name>A0A2H0WQX1_9BACT</name>
<dbReference type="PANTHER" id="PTHR11088">
    <property type="entry name" value="TRNA DIMETHYLALLYLTRANSFERASE"/>
    <property type="match status" value="1"/>
</dbReference>
<feature type="binding site" evidence="10">
    <location>
        <begin position="29"/>
        <end position="34"/>
    </location>
    <ligand>
        <name>substrate</name>
    </ligand>
</feature>
<evidence type="ECO:0000256" key="1">
    <source>
        <dbReference type="ARBA" id="ARBA00001946"/>
    </source>
</evidence>
<dbReference type="InterPro" id="IPR027417">
    <property type="entry name" value="P-loop_NTPase"/>
</dbReference>
<comment type="function">
    <text evidence="2 10">Catalyzes the transfer of a dimethylallyl group onto the adenine at position 37 in tRNAs that read codons beginning with uridine, leading to the formation of N6-(dimethylallyl)adenosine (i(6)A).</text>
</comment>
<comment type="similarity">
    <text evidence="3 10">Belongs to the IPP transferase family.</text>
</comment>
<evidence type="ECO:0000256" key="4">
    <source>
        <dbReference type="ARBA" id="ARBA00022679"/>
    </source>
</evidence>
<dbReference type="Gene3D" id="1.10.20.140">
    <property type="match status" value="1"/>
</dbReference>
<dbReference type="Proteomes" id="UP000231282">
    <property type="component" value="Unassembled WGS sequence"/>
</dbReference>
<feature type="binding site" evidence="10">
    <location>
        <begin position="27"/>
        <end position="34"/>
    </location>
    <ligand>
        <name>ATP</name>
        <dbReference type="ChEBI" id="CHEBI:30616"/>
    </ligand>
</feature>
<evidence type="ECO:0000313" key="12">
    <source>
        <dbReference type="Proteomes" id="UP000231282"/>
    </source>
</evidence>
<dbReference type="GO" id="GO:0005524">
    <property type="term" value="F:ATP binding"/>
    <property type="evidence" value="ECO:0007669"/>
    <property type="project" value="UniProtKB-UniRule"/>
</dbReference>
<protein>
    <recommendedName>
        <fullName evidence="10">tRNA dimethylallyltransferase</fullName>
        <ecNumber evidence="10">2.5.1.75</ecNumber>
    </recommendedName>
    <alternativeName>
        <fullName evidence="10">Dimethylallyl diphosphate:tRNA dimethylallyltransferase</fullName>
        <shortName evidence="10">DMAPP:tRNA dimethylallyltransferase</shortName>
        <shortName evidence="10">DMATase</shortName>
    </alternativeName>
    <alternativeName>
        <fullName evidence="10">Isopentenyl-diphosphate:tRNA isopentenyltransferase</fullName>
        <shortName evidence="10">IPP transferase</shortName>
        <shortName evidence="10">IPPT</shortName>
        <shortName evidence="10">IPTase</shortName>
    </alternativeName>
</protein>
<comment type="subunit">
    <text evidence="10">Monomer.</text>
</comment>
<dbReference type="EC" id="2.5.1.75" evidence="10"/>
<feature type="region of interest" description="Interaction with substrate tRNA" evidence="10">
    <location>
        <begin position="52"/>
        <end position="55"/>
    </location>
</feature>
<evidence type="ECO:0000256" key="5">
    <source>
        <dbReference type="ARBA" id="ARBA00022694"/>
    </source>
</evidence>
<dbReference type="PANTHER" id="PTHR11088:SF60">
    <property type="entry name" value="TRNA DIMETHYLALLYLTRANSFERASE"/>
    <property type="match status" value="1"/>
</dbReference>
<dbReference type="Gene3D" id="3.40.50.300">
    <property type="entry name" value="P-loop containing nucleotide triphosphate hydrolases"/>
    <property type="match status" value="1"/>
</dbReference>
<evidence type="ECO:0000256" key="8">
    <source>
        <dbReference type="ARBA" id="ARBA00022842"/>
    </source>
</evidence>
<sequence length="366" mass="42659">MLSAFLKISFVFIVGLGKMNKILVICGPTATGKTSLGISLAKKFAGEIINADSRQIYQGMDIGTGKDLDKFSIFNFSRQLRDPAVAGQFSIDNRRIGYYLLNNIKVWLYDVVKPNFRFSVVDYINCAVPVIDDIWRRGKMPILVGGTGFYIKALIDGIDTMGIEPDWGLREKLKNSKTQKLQELLKKVDLGRFNRMNQSDRNNPRRLIRAIEIAKNIKSQKSNLKNDGMNLNLEIKNILMVGLRASYEKLYERIDERVEKRLRQGLLVEIKKLLKKGYGFNNSVLGTTLAYKEWRKYFKNNKLKNEIVQKWKYDEHHYARRQMTWFRKALLRQPADQGKTHWFDIAQRGFSQKVEKLVRKWYDKRS</sequence>
<organism evidence="11 12">
    <name type="scientific">Candidatus Shapirobacteria bacterium CG09_land_8_20_14_0_10_38_17</name>
    <dbReference type="NCBI Taxonomy" id="1974884"/>
    <lineage>
        <taxon>Bacteria</taxon>
        <taxon>Candidatus Shapironibacteriota</taxon>
    </lineage>
</organism>
<reference evidence="12" key="1">
    <citation type="submission" date="2017-09" db="EMBL/GenBank/DDBJ databases">
        <title>Depth-based differentiation of microbial function through sediment-hosted aquifers and enrichment of novel symbionts in the deep terrestrial subsurface.</title>
        <authorList>
            <person name="Probst A.J."/>
            <person name="Ladd B."/>
            <person name="Jarett J.K."/>
            <person name="Geller-Mcgrath D.E."/>
            <person name="Sieber C.M.K."/>
            <person name="Emerson J.B."/>
            <person name="Anantharaman K."/>
            <person name="Thomas B.C."/>
            <person name="Malmstrom R."/>
            <person name="Stieglmeier M."/>
            <person name="Klingl A."/>
            <person name="Woyke T."/>
            <person name="Ryan C.M."/>
            <person name="Banfield J.F."/>
        </authorList>
    </citation>
    <scope>NUCLEOTIDE SEQUENCE [LARGE SCALE GENOMIC DNA]</scope>
</reference>
<comment type="caution">
    <text evidence="11">The sequence shown here is derived from an EMBL/GenBank/DDBJ whole genome shotgun (WGS) entry which is preliminary data.</text>
</comment>
<keyword evidence="6 10" id="KW-0547">Nucleotide-binding</keyword>
<dbReference type="GO" id="GO:0006400">
    <property type="term" value="P:tRNA modification"/>
    <property type="evidence" value="ECO:0007669"/>
    <property type="project" value="TreeGrafter"/>
</dbReference>
<evidence type="ECO:0000256" key="3">
    <source>
        <dbReference type="ARBA" id="ARBA00005842"/>
    </source>
</evidence>
<keyword evidence="8 10" id="KW-0460">Magnesium</keyword>
<dbReference type="InterPro" id="IPR018022">
    <property type="entry name" value="IPT"/>
</dbReference>
<keyword evidence="4 10" id="KW-0808">Transferase</keyword>
<dbReference type="EMBL" id="PEZH01000042">
    <property type="protein sequence ID" value="PIS15021.1"/>
    <property type="molecule type" value="Genomic_DNA"/>
</dbReference>
<evidence type="ECO:0000313" key="11">
    <source>
        <dbReference type="EMBL" id="PIS15021.1"/>
    </source>
</evidence>
<dbReference type="Pfam" id="PF01745">
    <property type="entry name" value="IPT"/>
    <property type="match status" value="1"/>
</dbReference>
<evidence type="ECO:0000256" key="7">
    <source>
        <dbReference type="ARBA" id="ARBA00022840"/>
    </source>
</evidence>
<dbReference type="Pfam" id="PF01715">
    <property type="entry name" value="IPPT"/>
    <property type="match status" value="1"/>
</dbReference>
<dbReference type="InterPro" id="IPR039657">
    <property type="entry name" value="Dimethylallyltransferase"/>
</dbReference>
<dbReference type="HAMAP" id="MF_00185">
    <property type="entry name" value="IPP_trans"/>
    <property type="match status" value="1"/>
</dbReference>
<keyword evidence="7 10" id="KW-0067">ATP-binding</keyword>
<evidence type="ECO:0000256" key="9">
    <source>
        <dbReference type="ARBA" id="ARBA00049563"/>
    </source>
</evidence>
<evidence type="ECO:0000256" key="10">
    <source>
        <dbReference type="HAMAP-Rule" id="MF_00185"/>
    </source>
</evidence>